<evidence type="ECO:0000313" key="2">
    <source>
        <dbReference type="EMBL" id="MBA1275269.1"/>
    </source>
</evidence>
<accession>A0ABR5Z544</accession>
<feature type="signal peptide" evidence="1">
    <location>
        <begin position="1"/>
        <end position="22"/>
    </location>
</feature>
<dbReference type="RefSeq" id="WP_181072305.1">
    <property type="nucleotide sequence ID" value="NZ_JAAMRF010000010.1"/>
</dbReference>
<evidence type="ECO:0000256" key="1">
    <source>
        <dbReference type="SAM" id="SignalP"/>
    </source>
</evidence>
<evidence type="ECO:0000313" key="3">
    <source>
        <dbReference type="Proteomes" id="UP000786387"/>
    </source>
</evidence>
<organism evidence="2 3">
    <name type="scientific">Stutzerimonas azotifigens</name>
    <dbReference type="NCBI Taxonomy" id="291995"/>
    <lineage>
        <taxon>Bacteria</taxon>
        <taxon>Pseudomonadati</taxon>
        <taxon>Pseudomonadota</taxon>
        <taxon>Gammaproteobacteria</taxon>
        <taxon>Pseudomonadales</taxon>
        <taxon>Pseudomonadaceae</taxon>
        <taxon>Stutzerimonas</taxon>
    </lineage>
</organism>
<reference evidence="2 3" key="1">
    <citation type="submission" date="2020-02" db="EMBL/GenBank/DDBJ databases">
        <title>Synteny-based analysis reveals conserved mechanism for high triclosan tolerance in Pseudomonas, as well as instances of horizontal transfer.</title>
        <authorList>
            <person name="Mcfarland A.G."/>
            <person name="Bertucci H.K."/>
            <person name="Litmann E."/>
            <person name="Shen J."/>
            <person name="Huttenhower C."/>
            <person name="Hartmann E.M."/>
        </authorList>
    </citation>
    <scope>NUCLEOTIDE SEQUENCE [LARGE SCALE GENOMIC DNA]</scope>
    <source>
        <strain evidence="2 3">115A1</strain>
    </source>
</reference>
<protein>
    <submittedName>
        <fullName evidence="2">DUF2845 domain-containing protein</fullName>
    </submittedName>
</protein>
<comment type="caution">
    <text evidence="2">The sequence shown here is derived from an EMBL/GenBank/DDBJ whole genome shotgun (WGS) entry which is preliminary data.</text>
</comment>
<feature type="chain" id="PRO_5046735586" evidence="1">
    <location>
        <begin position="23"/>
        <end position="99"/>
    </location>
</feature>
<keyword evidence="1" id="KW-0732">Signal</keyword>
<dbReference type="EMBL" id="JAAMRF010000010">
    <property type="protein sequence ID" value="MBA1275269.1"/>
    <property type="molecule type" value="Genomic_DNA"/>
</dbReference>
<proteinExistence type="predicted"/>
<dbReference type="Pfam" id="PF11006">
    <property type="entry name" value="DUF2845"/>
    <property type="match status" value="1"/>
</dbReference>
<name>A0ABR5Z544_9GAMM</name>
<gene>
    <name evidence="2" type="ORF">G7026_18105</name>
</gene>
<sequence>MTLTRFLLCLTAILVCSGAAQADTMRCGNQLVSTGDRAFEVERKCGPPAHSDLVGYALGRNDRQEFRLEEWVYGPSNGSISILTFEGSRLVRIETRRSN</sequence>
<dbReference type="Proteomes" id="UP000786387">
    <property type="component" value="Unassembled WGS sequence"/>
</dbReference>
<dbReference type="InterPro" id="IPR021268">
    <property type="entry name" value="DUF2845"/>
</dbReference>
<keyword evidence="3" id="KW-1185">Reference proteome</keyword>